<dbReference type="WBParaSite" id="BXY_0416900.1">
    <property type="protein sequence ID" value="BXY_0416900.1"/>
    <property type="gene ID" value="BXY_0416900"/>
</dbReference>
<reference evidence="5" key="1">
    <citation type="submission" date="2016-11" db="UniProtKB">
        <authorList>
            <consortium name="WormBaseParasite"/>
        </authorList>
    </citation>
    <scope>IDENTIFICATION</scope>
</reference>
<dbReference type="Gene3D" id="1.10.10.1940">
    <property type="match status" value="2"/>
</dbReference>
<dbReference type="InterPro" id="IPR003582">
    <property type="entry name" value="ShKT_dom"/>
</dbReference>
<evidence type="ECO:0000313" key="4">
    <source>
        <dbReference type="Proteomes" id="UP000095284"/>
    </source>
</evidence>
<accession>A0A1I7RTW3</accession>
<feature type="compositionally biased region" description="Gly residues" evidence="1">
    <location>
        <begin position="281"/>
        <end position="291"/>
    </location>
</feature>
<feature type="compositionally biased region" description="Low complexity" evidence="1">
    <location>
        <begin position="101"/>
        <end position="112"/>
    </location>
</feature>
<feature type="domain" description="ShKT" evidence="3">
    <location>
        <begin position="59"/>
        <end position="150"/>
    </location>
</feature>
<feature type="signal peptide" evidence="2">
    <location>
        <begin position="1"/>
        <end position="19"/>
    </location>
</feature>
<evidence type="ECO:0000256" key="2">
    <source>
        <dbReference type="SAM" id="SignalP"/>
    </source>
</evidence>
<feature type="compositionally biased region" description="Gly residues" evidence="1">
    <location>
        <begin position="337"/>
        <end position="347"/>
    </location>
</feature>
<feature type="compositionally biased region" description="Low complexity" evidence="1">
    <location>
        <begin position="269"/>
        <end position="280"/>
    </location>
</feature>
<dbReference type="SMART" id="SM00254">
    <property type="entry name" value="ShKT"/>
    <property type="match status" value="2"/>
</dbReference>
<feature type="compositionally biased region" description="Low complexity" evidence="1">
    <location>
        <begin position="439"/>
        <end position="448"/>
    </location>
</feature>
<evidence type="ECO:0000256" key="1">
    <source>
        <dbReference type="SAM" id="MobiDB-lite"/>
    </source>
</evidence>
<feature type="compositionally biased region" description="Gly residues" evidence="1">
    <location>
        <begin position="421"/>
        <end position="438"/>
    </location>
</feature>
<feature type="compositionally biased region" description="Gly residues" evidence="1">
    <location>
        <begin position="308"/>
        <end position="330"/>
    </location>
</feature>
<feature type="compositionally biased region" description="Low complexity" evidence="1">
    <location>
        <begin position="223"/>
        <end position="243"/>
    </location>
</feature>
<dbReference type="AlphaFoldDB" id="A0A1I7RTW3"/>
<sequence length="708" mass="72476">MRPLFHCIVLVLLPHGSAAGCEDKVPFVCEALGGHCTSYSHFHVLRKYCPKTCQHCEDDCKDTVACNQRLPRLRSRLLAPESRSQEPGARAGAGNFGCGSGSRAQRRSQASQRSEKCAAVKKAGGCDKHKTRWDWSIIERWCPRTCGLCKDTSKKQKAAATNPDDFFKAIDQLMKGALGGLLPNKGGSKAKGDQQKSNNGKGNSGGGNKGADNGNGKNGNGNGSANNGNGNKGADNGNGKNGKSNGGASNGNGNQGAKNGNGQNGNGNRGADNGNGQNGNSNGGANNGNGNQGANNGNSQNSNSNGGAINGSGQNGNSNGGANNGNGQNGNGQNSNGNGGANNGNGNQGADNGDGQNSNGQNGNSNGGANNGNGQNGDGNGGANNGNDNQGAGNGNGQNSNGQNGNSNGGANNGNGQNSNGNGGANNGNGNQGAGNGNGQNSNGQNGNSNGGSNNGNSQNGNGNSGASDDAKAKEDEKKKRVEECGKSKDTQSSISHVLQLLDFAELYKQLGKWTVDGFICIKGASFALKLRSEACPEDPDGCLVLDVTAESLRGDKSADEASIKVNIANNDAARSLEMKIDRLFTSKKPTVSEKLGKMKDMANRGFVRDNKADVAVEVKYKEPNWAPTDGNSGGASNGAPANNGGSSDRKSDRNGGSDGRKAYEMKPYTCDPYNGCYCAAPYSYPYNSGCITEEAYREIMRAYGYYV</sequence>
<feature type="region of interest" description="Disordered" evidence="1">
    <location>
        <begin position="77"/>
        <end position="114"/>
    </location>
</feature>
<name>A0A1I7RTW3_BURXY</name>
<evidence type="ECO:0000259" key="3">
    <source>
        <dbReference type="SMART" id="SM00254"/>
    </source>
</evidence>
<feature type="region of interest" description="Disordered" evidence="1">
    <location>
        <begin position="624"/>
        <end position="662"/>
    </location>
</feature>
<feature type="compositionally biased region" description="Low complexity" evidence="1">
    <location>
        <begin position="292"/>
        <end position="307"/>
    </location>
</feature>
<feature type="domain" description="ShKT" evidence="3">
    <location>
        <begin position="20"/>
        <end position="57"/>
    </location>
</feature>
<feature type="chain" id="PRO_5009304848" evidence="2">
    <location>
        <begin position="20"/>
        <end position="708"/>
    </location>
</feature>
<dbReference type="Proteomes" id="UP000095284">
    <property type="component" value="Unplaced"/>
</dbReference>
<feature type="compositionally biased region" description="Gly residues" evidence="1">
    <location>
        <begin position="365"/>
        <end position="384"/>
    </location>
</feature>
<feature type="compositionally biased region" description="Basic and acidic residues" evidence="1">
    <location>
        <begin position="648"/>
        <end position="662"/>
    </location>
</feature>
<feature type="compositionally biased region" description="Basic and acidic residues" evidence="1">
    <location>
        <begin position="469"/>
        <end position="490"/>
    </location>
</feature>
<feature type="compositionally biased region" description="Low complexity" evidence="1">
    <location>
        <begin position="348"/>
        <end position="364"/>
    </location>
</feature>
<feature type="region of interest" description="Disordered" evidence="1">
    <location>
        <begin position="181"/>
        <end position="492"/>
    </location>
</feature>
<proteinExistence type="predicted"/>
<feature type="compositionally biased region" description="Gly residues" evidence="1">
    <location>
        <begin position="244"/>
        <end position="254"/>
    </location>
</feature>
<dbReference type="Pfam" id="PF01549">
    <property type="entry name" value="ShK"/>
    <property type="match status" value="2"/>
</dbReference>
<protein>
    <submittedName>
        <fullName evidence="5">ShKT domain-containing protein</fullName>
    </submittedName>
</protein>
<dbReference type="PROSITE" id="PS51257">
    <property type="entry name" value="PROKAR_LIPOPROTEIN"/>
    <property type="match status" value="1"/>
</dbReference>
<keyword evidence="2" id="KW-0732">Signal</keyword>
<organism evidence="4 5">
    <name type="scientific">Bursaphelenchus xylophilus</name>
    <name type="common">Pinewood nematode worm</name>
    <name type="synonym">Aphelenchoides xylophilus</name>
    <dbReference type="NCBI Taxonomy" id="6326"/>
    <lineage>
        <taxon>Eukaryota</taxon>
        <taxon>Metazoa</taxon>
        <taxon>Ecdysozoa</taxon>
        <taxon>Nematoda</taxon>
        <taxon>Chromadorea</taxon>
        <taxon>Rhabditida</taxon>
        <taxon>Tylenchina</taxon>
        <taxon>Tylenchomorpha</taxon>
        <taxon>Aphelenchoidea</taxon>
        <taxon>Aphelenchoididae</taxon>
        <taxon>Bursaphelenchus</taxon>
    </lineage>
</organism>
<feature type="compositionally biased region" description="Low complexity" evidence="1">
    <location>
        <begin position="455"/>
        <end position="468"/>
    </location>
</feature>
<feature type="compositionally biased region" description="Low complexity" evidence="1">
    <location>
        <begin position="385"/>
        <end position="406"/>
    </location>
</feature>
<feature type="compositionally biased region" description="Low complexity" evidence="1">
    <location>
        <begin position="638"/>
        <end position="647"/>
    </location>
</feature>
<evidence type="ECO:0000313" key="5">
    <source>
        <dbReference type="WBParaSite" id="BXY_0416900.1"/>
    </source>
</evidence>